<sequence length="224" mass="25805">MIYALPGFLGLPSDWSALKKEVSSVIAIDPYQITQPEQGLYKWAQEFNKILPKESILLGYSMGARLCMHTLLGNLPKALILISGNPGLKTQLEKKKRFRLDLRWAKRFQKEPWESLMHSWNNRSVFSTAPLILYEKDHCRNTLSSALNHWSLAHQIDFSTTLEQASIPILWITGKLDEAYSKKSMKLSHPLSQSWTVTSSGHRVPWEQPKAFFKILHQFLRSIE</sequence>
<reference evidence="3 4" key="1">
    <citation type="submission" date="2021-05" db="EMBL/GenBank/DDBJ databases">
        <title>Ecology and evolution of chlamydial symbionts of arthropods.</title>
        <authorList>
            <person name="Halter T."/>
            <person name="Sixt B.S."/>
            <person name="Toenshoff E.R."/>
            <person name="Koestlbacher S."/>
            <person name="Schulz F."/>
            <person name="Kostanjsek R."/>
            <person name="Collingro A."/>
            <person name="Hendrickx F."/>
            <person name="Horn M."/>
        </authorList>
    </citation>
    <scope>NUCLEOTIDE SEQUENCE [LARGE SCALE GENOMIC DNA]</scope>
    <source>
        <strain evidence="3 4">15C</strain>
    </source>
</reference>
<keyword evidence="4" id="KW-1185">Reference proteome</keyword>
<organism evidence="3 4">
    <name type="scientific">Candidatus Rhabdochlamydia porcellionis</name>
    <dbReference type="NCBI Taxonomy" id="225148"/>
    <lineage>
        <taxon>Bacteria</taxon>
        <taxon>Pseudomonadati</taxon>
        <taxon>Chlamydiota</taxon>
        <taxon>Chlamydiia</taxon>
        <taxon>Parachlamydiales</taxon>
        <taxon>Candidatus Rhabdochlamydiaceae</taxon>
        <taxon>Candidatus Rhabdochlamydia</taxon>
    </lineage>
</organism>
<dbReference type="PANTHER" id="PTHR42916:SF1">
    <property type="entry name" value="PROTEIN PHYLLO, CHLOROPLASTIC"/>
    <property type="match status" value="1"/>
</dbReference>
<accession>A0ABX8Z2M9</accession>
<dbReference type="Pfam" id="PF12697">
    <property type="entry name" value="Abhydrolase_6"/>
    <property type="match status" value="1"/>
</dbReference>
<dbReference type="SUPFAM" id="SSF53474">
    <property type="entry name" value="alpha/beta-Hydrolases"/>
    <property type="match status" value="1"/>
</dbReference>
<dbReference type="RefSeq" id="WP_194845303.1">
    <property type="nucleotide sequence ID" value="NZ_CP075585.1"/>
</dbReference>
<evidence type="ECO:0000313" key="3">
    <source>
        <dbReference type="EMBL" id="QZA58593.1"/>
    </source>
</evidence>
<gene>
    <name evidence="3" type="ORF">RHAB15C_0000469</name>
</gene>
<keyword evidence="1 3" id="KW-0456">Lyase</keyword>
<evidence type="ECO:0000256" key="1">
    <source>
        <dbReference type="ARBA" id="ARBA00023239"/>
    </source>
</evidence>
<protein>
    <submittedName>
        <fullName evidence="3">2-succinyl-6-hydroxy-2</fullName>
        <ecNumber evidence="3">4.2.99.20</ecNumber>
    </submittedName>
</protein>
<dbReference type="EMBL" id="CP075585">
    <property type="protein sequence ID" value="QZA58593.1"/>
    <property type="molecule type" value="Genomic_DNA"/>
</dbReference>
<dbReference type="EC" id="4.2.99.20" evidence="3"/>
<dbReference type="Gene3D" id="3.40.50.1820">
    <property type="entry name" value="alpha/beta hydrolase"/>
    <property type="match status" value="1"/>
</dbReference>
<name>A0ABX8Z2M9_9BACT</name>
<dbReference type="InterPro" id="IPR029058">
    <property type="entry name" value="AB_hydrolase_fold"/>
</dbReference>
<evidence type="ECO:0000313" key="4">
    <source>
        <dbReference type="Proteomes" id="UP000822862"/>
    </source>
</evidence>
<feature type="domain" description="AB hydrolase-1" evidence="2">
    <location>
        <begin position="3"/>
        <end position="213"/>
    </location>
</feature>
<dbReference type="InterPro" id="IPR000073">
    <property type="entry name" value="AB_hydrolase_1"/>
</dbReference>
<evidence type="ECO:0000259" key="2">
    <source>
        <dbReference type="Pfam" id="PF12697"/>
    </source>
</evidence>
<dbReference type="Proteomes" id="UP000822862">
    <property type="component" value="Chromosome"/>
</dbReference>
<dbReference type="GO" id="GO:0070205">
    <property type="term" value="F:2-succinyl-6-hydroxy-2,4-cyclohexadiene-1-carboxylate synthase activity"/>
    <property type="evidence" value="ECO:0007669"/>
    <property type="project" value="UniProtKB-EC"/>
</dbReference>
<proteinExistence type="predicted"/>
<dbReference type="PANTHER" id="PTHR42916">
    <property type="entry name" value="2-SUCCINYL-5-ENOLPYRUVYL-6-HYDROXY-3-CYCLOHEXENE-1-CARBOXYLATE SYNTHASE"/>
    <property type="match status" value="1"/>
</dbReference>